<dbReference type="RefSeq" id="XP_016475105.1">
    <property type="nucleotide sequence ID" value="XM_016619619.2"/>
</dbReference>
<dbReference type="AlphaFoldDB" id="A0A1S4AEJ0"/>
<dbReference type="RefSeq" id="XP_016475105.1">
    <property type="nucleotide sequence ID" value="XM_016619619.1"/>
</dbReference>
<evidence type="ECO:0000256" key="1">
    <source>
        <dbReference type="SAM" id="MobiDB-lite"/>
    </source>
</evidence>
<name>A0A1S4AEJ0_TOBAC</name>
<reference evidence="3" key="2">
    <citation type="submission" date="2025-08" db="UniProtKB">
        <authorList>
            <consortium name="RefSeq"/>
        </authorList>
    </citation>
    <scope>IDENTIFICATION</scope>
    <source>
        <tissue evidence="3">Leaf</tissue>
    </source>
</reference>
<accession>A0A1S4AEJ0</accession>
<feature type="region of interest" description="Disordered" evidence="1">
    <location>
        <begin position="60"/>
        <end position="91"/>
    </location>
</feature>
<feature type="compositionally biased region" description="Basic and acidic residues" evidence="1">
    <location>
        <begin position="127"/>
        <end position="141"/>
    </location>
</feature>
<dbReference type="OrthoDB" id="756017at2759"/>
<gene>
    <name evidence="3" type="primary">LOC107796800</name>
</gene>
<evidence type="ECO:0000313" key="2">
    <source>
        <dbReference type="Proteomes" id="UP000790787"/>
    </source>
</evidence>
<sequence>MASMALTPTLSKLQNARAIIGHTPLSSRVFLGAPTRPFQVGKRHLAMAIKEEARNAAGKGADAAKWAGQEAKNETDNAADEAMRKSKVMGDKVADAAQDMVGKAKETAQEAWGSVKDTTQKMKETVIGKAEESKEAIKDNVNRNMNTKN</sequence>
<feature type="compositionally biased region" description="Basic and acidic residues" evidence="1">
    <location>
        <begin position="71"/>
        <end position="91"/>
    </location>
</feature>
<dbReference type="GeneID" id="107796800"/>
<organism evidence="2 3">
    <name type="scientific">Nicotiana tabacum</name>
    <name type="common">Common tobacco</name>
    <dbReference type="NCBI Taxonomy" id="4097"/>
    <lineage>
        <taxon>Eukaryota</taxon>
        <taxon>Viridiplantae</taxon>
        <taxon>Streptophyta</taxon>
        <taxon>Embryophyta</taxon>
        <taxon>Tracheophyta</taxon>
        <taxon>Spermatophyta</taxon>
        <taxon>Magnoliopsida</taxon>
        <taxon>eudicotyledons</taxon>
        <taxon>Gunneridae</taxon>
        <taxon>Pentapetalae</taxon>
        <taxon>asterids</taxon>
        <taxon>lamiids</taxon>
        <taxon>Solanales</taxon>
        <taxon>Solanaceae</taxon>
        <taxon>Nicotianoideae</taxon>
        <taxon>Nicotianeae</taxon>
        <taxon>Nicotiana</taxon>
    </lineage>
</organism>
<dbReference type="PaxDb" id="4097-A0A1S4AEJ0"/>
<dbReference type="STRING" id="4097.A0A1S4AEJ0"/>
<dbReference type="Proteomes" id="UP000790787">
    <property type="component" value="Chromosome 22"/>
</dbReference>
<evidence type="ECO:0000313" key="3">
    <source>
        <dbReference type="RefSeq" id="XP_016475105.1"/>
    </source>
</evidence>
<reference evidence="2" key="1">
    <citation type="journal article" date="2014" name="Nat. Commun.">
        <title>The tobacco genome sequence and its comparison with those of tomato and potato.</title>
        <authorList>
            <person name="Sierro N."/>
            <person name="Battey J.N."/>
            <person name="Ouadi S."/>
            <person name="Bakaher N."/>
            <person name="Bovet L."/>
            <person name="Willig A."/>
            <person name="Goepfert S."/>
            <person name="Peitsch M.C."/>
            <person name="Ivanov N.V."/>
        </authorList>
    </citation>
    <scope>NUCLEOTIDE SEQUENCE [LARGE SCALE GENOMIC DNA]</scope>
</reference>
<dbReference type="KEGG" id="nta:107796800"/>
<feature type="region of interest" description="Disordered" evidence="1">
    <location>
        <begin position="127"/>
        <end position="149"/>
    </location>
</feature>
<protein>
    <submittedName>
        <fullName evidence="3">Uncharacterized protein At4g13230-like</fullName>
    </submittedName>
    <submittedName>
        <fullName evidence="3">Uncharacterized protein LOC107796800</fullName>
    </submittedName>
</protein>
<dbReference type="Gene3D" id="1.20.120.20">
    <property type="entry name" value="Apolipoprotein"/>
    <property type="match status" value="1"/>
</dbReference>
<keyword evidence="2" id="KW-1185">Reference proteome</keyword>
<dbReference type="OMA" id="TMQEAWD"/>
<proteinExistence type="predicted"/>